<dbReference type="CDD" id="cd00051">
    <property type="entry name" value="EFh"/>
    <property type="match status" value="1"/>
</dbReference>
<dbReference type="Proteomes" id="UP000546200">
    <property type="component" value="Unassembled WGS sequence"/>
</dbReference>
<sequence>MLRPLLLAAVALVATQSPALAQSKPATKPGAKTVAAVSPRVAAEFKASDTNKDGFLSRAEIQARVRRMDVGKTKMSSGQVEMLSQSLFARADINKDNKLSPPEMQRSLVAMARRYDTNGDGVVSMAERQAARSATLAEVQAGGPRKPQTETR</sequence>
<dbReference type="PROSITE" id="PS00018">
    <property type="entry name" value="EF_HAND_1"/>
    <property type="match status" value="2"/>
</dbReference>
<dbReference type="InterPro" id="IPR002048">
    <property type="entry name" value="EF_hand_dom"/>
</dbReference>
<keyword evidence="5" id="KW-1185">Reference proteome</keyword>
<dbReference type="GO" id="GO:0005509">
    <property type="term" value="F:calcium ion binding"/>
    <property type="evidence" value="ECO:0007669"/>
    <property type="project" value="InterPro"/>
</dbReference>
<dbReference type="PROSITE" id="PS50222">
    <property type="entry name" value="EF_HAND_2"/>
    <property type="match status" value="1"/>
</dbReference>
<dbReference type="EMBL" id="JACIJK010000001">
    <property type="protein sequence ID" value="MBB5713368.1"/>
    <property type="molecule type" value="Genomic_DNA"/>
</dbReference>
<comment type="caution">
    <text evidence="4">The sequence shown here is derived from an EMBL/GenBank/DDBJ whole genome shotgun (WGS) entry which is preliminary data.</text>
</comment>
<evidence type="ECO:0000313" key="4">
    <source>
        <dbReference type="EMBL" id="MBB5713368.1"/>
    </source>
</evidence>
<feature type="signal peptide" evidence="2">
    <location>
        <begin position="1"/>
        <end position="21"/>
    </location>
</feature>
<evidence type="ECO:0000259" key="3">
    <source>
        <dbReference type="PROSITE" id="PS50222"/>
    </source>
</evidence>
<dbReference type="RefSeq" id="WP_184053495.1">
    <property type="nucleotide sequence ID" value="NZ_JACIJK010000001.1"/>
</dbReference>
<accession>A0A7W9BAC7</accession>
<reference evidence="4 5" key="1">
    <citation type="submission" date="2020-08" db="EMBL/GenBank/DDBJ databases">
        <title>Genomic Encyclopedia of Type Strains, Phase IV (KMG-IV): sequencing the most valuable type-strain genomes for metagenomic binning, comparative biology and taxonomic classification.</title>
        <authorList>
            <person name="Goeker M."/>
        </authorList>
    </citation>
    <scope>NUCLEOTIDE SEQUENCE [LARGE SCALE GENOMIC DNA]</scope>
    <source>
        <strain evidence="4 5">DSM 100044</strain>
    </source>
</reference>
<dbReference type="InterPro" id="IPR018247">
    <property type="entry name" value="EF_Hand_1_Ca_BS"/>
</dbReference>
<dbReference type="AlphaFoldDB" id="A0A7W9BAC7"/>
<dbReference type="Pfam" id="PF13202">
    <property type="entry name" value="EF-hand_5"/>
    <property type="match status" value="3"/>
</dbReference>
<feature type="domain" description="EF-hand" evidence="3">
    <location>
        <begin position="36"/>
        <end position="71"/>
    </location>
</feature>
<evidence type="ECO:0000256" key="1">
    <source>
        <dbReference type="SAM" id="MobiDB-lite"/>
    </source>
</evidence>
<dbReference type="Gene3D" id="1.10.238.10">
    <property type="entry name" value="EF-hand"/>
    <property type="match status" value="1"/>
</dbReference>
<dbReference type="InterPro" id="IPR011992">
    <property type="entry name" value="EF-hand-dom_pair"/>
</dbReference>
<protein>
    <recommendedName>
        <fullName evidence="3">EF-hand domain-containing protein</fullName>
    </recommendedName>
</protein>
<feature type="chain" id="PRO_5030708888" description="EF-hand domain-containing protein" evidence="2">
    <location>
        <begin position="22"/>
        <end position="152"/>
    </location>
</feature>
<keyword evidence="2" id="KW-0732">Signal</keyword>
<gene>
    <name evidence="4" type="ORF">FHS94_000187</name>
</gene>
<dbReference type="SUPFAM" id="SSF47473">
    <property type="entry name" value="EF-hand"/>
    <property type="match status" value="1"/>
</dbReference>
<organism evidence="4 5">
    <name type="scientific">Sphingomonas aerophila</name>
    <dbReference type="NCBI Taxonomy" id="1344948"/>
    <lineage>
        <taxon>Bacteria</taxon>
        <taxon>Pseudomonadati</taxon>
        <taxon>Pseudomonadota</taxon>
        <taxon>Alphaproteobacteria</taxon>
        <taxon>Sphingomonadales</taxon>
        <taxon>Sphingomonadaceae</taxon>
        <taxon>Sphingomonas</taxon>
    </lineage>
</organism>
<evidence type="ECO:0000256" key="2">
    <source>
        <dbReference type="SAM" id="SignalP"/>
    </source>
</evidence>
<feature type="region of interest" description="Disordered" evidence="1">
    <location>
        <begin position="129"/>
        <end position="152"/>
    </location>
</feature>
<proteinExistence type="predicted"/>
<evidence type="ECO:0000313" key="5">
    <source>
        <dbReference type="Proteomes" id="UP000546200"/>
    </source>
</evidence>
<name>A0A7W9BAC7_9SPHN</name>